<dbReference type="GO" id="GO:0000470">
    <property type="term" value="P:maturation of LSU-rRNA"/>
    <property type="evidence" value="ECO:0007669"/>
    <property type="project" value="TreeGrafter"/>
</dbReference>
<proteinExistence type="predicted"/>
<dbReference type="GO" id="GO:0030687">
    <property type="term" value="C:preribosome, large subunit precursor"/>
    <property type="evidence" value="ECO:0007669"/>
    <property type="project" value="TreeGrafter"/>
</dbReference>
<dbReference type="PANTHER" id="PTHR22734:SF3">
    <property type="entry name" value="RIBOSOME PRODUCTION FACTOR 1"/>
    <property type="match status" value="1"/>
</dbReference>
<evidence type="ECO:0000313" key="3">
    <source>
        <dbReference type="EMBL" id="KDQ06649.1"/>
    </source>
</evidence>
<feature type="compositionally biased region" description="Polar residues" evidence="1">
    <location>
        <begin position="74"/>
        <end position="91"/>
    </location>
</feature>
<evidence type="ECO:0000256" key="1">
    <source>
        <dbReference type="SAM" id="MobiDB-lite"/>
    </source>
</evidence>
<dbReference type="Gene3D" id="3.40.50.10480">
    <property type="entry name" value="Probable brix-domain ribosomal biogenesis protein"/>
    <property type="match status" value="1"/>
</dbReference>
<keyword evidence="4" id="KW-1185">Reference proteome</keyword>
<dbReference type="SUPFAM" id="SSF52954">
    <property type="entry name" value="Class II aaRS ABD-related"/>
    <property type="match status" value="1"/>
</dbReference>
<dbReference type="Pfam" id="PF04427">
    <property type="entry name" value="Brix"/>
    <property type="match status" value="1"/>
</dbReference>
<dbReference type="PANTHER" id="PTHR22734">
    <property type="entry name" value="U3 SMALL NUCLEOLAR RIBONUCLEOPROTEIN PROTEIN IMP4"/>
    <property type="match status" value="1"/>
</dbReference>
<feature type="domain" description="Brix" evidence="2">
    <location>
        <begin position="125"/>
        <end position="310"/>
    </location>
</feature>
<evidence type="ECO:0000313" key="4">
    <source>
        <dbReference type="Proteomes" id="UP000027195"/>
    </source>
</evidence>
<accession>A0A067LU55</accession>
<name>A0A067LU55_BOTB1</name>
<dbReference type="HOGENOM" id="CLU_040063_3_0_1"/>
<dbReference type="FunCoup" id="A0A067LU55">
    <property type="interactions" value="569"/>
</dbReference>
<dbReference type="Proteomes" id="UP000027195">
    <property type="component" value="Unassembled WGS sequence"/>
</dbReference>
<feature type="compositionally biased region" description="Basic and acidic residues" evidence="1">
    <location>
        <begin position="41"/>
        <end position="51"/>
    </location>
</feature>
<dbReference type="FunFam" id="3.40.50.10480:FF:000002">
    <property type="entry name" value="Ribosome production factor 1"/>
    <property type="match status" value="1"/>
</dbReference>
<reference evidence="4" key="1">
    <citation type="journal article" date="2014" name="Proc. Natl. Acad. Sci. U.S.A.">
        <title>Extensive sampling of basidiomycete genomes demonstrates inadequacy of the white-rot/brown-rot paradigm for wood decay fungi.</title>
        <authorList>
            <person name="Riley R."/>
            <person name="Salamov A.A."/>
            <person name="Brown D.W."/>
            <person name="Nagy L.G."/>
            <person name="Floudas D."/>
            <person name="Held B.W."/>
            <person name="Levasseur A."/>
            <person name="Lombard V."/>
            <person name="Morin E."/>
            <person name="Otillar R."/>
            <person name="Lindquist E.A."/>
            <person name="Sun H."/>
            <person name="LaButti K.M."/>
            <person name="Schmutz J."/>
            <person name="Jabbour D."/>
            <person name="Luo H."/>
            <person name="Baker S.E."/>
            <person name="Pisabarro A.G."/>
            <person name="Walton J.D."/>
            <person name="Blanchette R.A."/>
            <person name="Henrissat B."/>
            <person name="Martin F."/>
            <person name="Cullen D."/>
            <person name="Hibbett D.S."/>
            <person name="Grigoriev I.V."/>
        </authorList>
    </citation>
    <scope>NUCLEOTIDE SEQUENCE [LARGE SCALE GENOMIC DNA]</scope>
    <source>
        <strain evidence="4">FD-172 SS1</strain>
    </source>
</reference>
<dbReference type="OrthoDB" id="264354at2759"/>
<dbReference type="GO" id="GO:0000460">
    <property type="term" value="P:maturation of 5.8S rRNA"/>
    <property type="evidence" value="ECO:0007669"/>
    <property type="project" value="TreeGrafter"/>
</dbReference>
<sequence length="377" mass="42485">MPSARIPPKLIKNKQKREAVYAKAKRERGQEKLKRRLALAEAERKDPEAKKARIAQNVPKTLDNMRQHDPSMLLPNSSAAGPSTSVATSSADPPEAPQPDIESQFDIANDPFASYFSTVDPSIPPKVLITTSQRATRTTYTFCDELVGIFPGAEFIRRKKGNGFEMGRIAGWAAARGYTSLIVVNEDMKKPNAITVAHLPHGPTAYFKLTSVQLTKEIFGHARASPHYPELVLNNFVTRLGHSVGRMFQTLFPLMPEFEGRQVVTLHNQRDFLFFRRHRYMFKSTERAALQEIGPRFTLKLRWLKKGLPSVQNLGAAPPPLVLAENKDVADDEDEGTLEEGASDRKLAVESSRPAKTEEFEWRWKPELETTRTTFFL</sequence>
<dbReference type="EMBL" id="KL198128">
    <property type="protein sequence ID" value="KDQ06649.1"/>
    <property type="molecule type" value="Genomic_DNA"/>
</dbReference>
<dbReference type="PROSITE" id="PS50833">
    <property type="entry name" value="BRIX"/>
    <property type="match status" value="1"/>
</dbReference>
<dbReference type="AlphaFoldDB" id="A0A067LU55"/>
<dbReference type="InParanoid" id="A0A067LU55"/>
<dbReference type="GO" id="GO:0042134">
    <property type="term" value="F:rRNA primary transcript binding"/>
    <property type="evidence" value="ECO:0007669"/>
    <property type="project" value="InterPro"/>
</dbReference>
<evidence type="ECO:0000259" key="2">
    <source>
        <dbReference type="PROSITE" id="PS50833"/>
    </source>
</evidence>
<feature type="region of interest" description="Disordered" evidence="1">
    <location>
        <begin position="1"/>
        <end position="102"/>
    </location>
</feature>
<protein>
    <recommendedName>
        <fullName evidence="2">Brix domain-containing protein</fullName>
    </recommendedName>
</protein>
<gene>
    <name evidence="3" type="ORF">BOTBODRAFT_167917</name>
</gene>
<dbReference type="STRING" id="930990.A0A067LU55"/>
<feature type="region of interest" description="Disordered" evidence="1">
    <location>
        <begin position="328"/>
        <end position="359"/>
    </location>
</feature>
<dbReference type="InterPro" id="IPR007109">
    <property type="entry name" value="Brix"/>
</dbReference>
<organism evidence="3 4">
    <name type="scientific">Botryobasidium botryosum (strain FD-172 SS1)</name>
    <dbReference type="NCBI Taxonomy" id="930990"/>
    <lineage>
        <taxon>Eukaryota</taxon>
        <taxon>Fungi</taxon>
        <taxon>Dikarya</taxon>
        <taxon>Basidiomycota</taxon>
        <taxon>Agaricomycotina</taxon>
        <taxon>Agaricomycetes</taxon>
        <taxon>Cantharellales</taxon>
        <taxon>Botryobasidiaceae</taxon>
        <taxon>Botryobasidium</taxon>
    </lineage>
</organism>
<feature type="compositionally biased region" description="Basic and acidic residues" evidence="1">
    <location>
        <begin position="342"/>
        <end position="359"/>
    </location>
</feature>
<dbReference type="SMART" id="SM00879">
    <property type="entry name" value="Brix"/>
    <property type="match status" value="1"/>
</dbReference>
<dbReference type="GO" id="GO:0005730">
    <property type="term" value="C:nucleolus"/>
    <property type="evidence" value="ECO:0007669"/>
    <property type="project" value="TreeGrafter"/>
</dbReference>
<dbReference type="InterPro" id="IPR044281">
    <property type="entry name" value="IMP4/RPF1"/>
</dbReference>